<dbReference type="OrthoDB" id="1668162at2759"/>
<comment type="caution">
    <text evidence="2">The sequence shown here is derived from an EMBL/GenBank/DDBJ whole genome shotgun (WGS) entry which is preliminary data.</text>
</comment>
<accession>A0A8J2VZV7</accession>
<evidence type="ECO:0000313" key="2">
    <source>
        <dbReference type="EMBL" id="CAG9561669.1"/>
    </source>
</evidence>
<gene>
    <name evidence="2" type="ORF">DCHRY22_LOCUS3134</name>
</gene>
<evidence type="ECO:0000256" key="1">
    <source>
        <dbReference type="SAM" id="MobiDB-lite"/>
    </source>
</evidence>
<organism evidence="2 3">
    <name type="scientific">Danaus chrysippus</name>
    <name type="common">African queen</name>
    <dbReference type="NCBI Taxonomy" id="151541"/>
    <lineage>
        <taxon>Eukaryota</taxon>
        <taxon>Metazoa</taxon>
        <taxon>Ecdysozoa</taxon>
        <taxon>Arthropoda</taxon>
        <taxon>Hexapoda</taxon>
        <taxon>Insecta</taxon>
        <taxon>Pterygota</taxon>
        <taxon>Neoptera</taxon>
        <taxon>Endopterygota</taxon>
        <taxon>Lepidoptera</taxon>
        <taxon>Glossata</taxon>
        <taxon>Ditrysia</taxon>
        <taxon>Papilionoidea</taxon>
        <taxon>Nymphalidae</taxon>
        <taxon>Danainae</taxon>
        <taxon>Danaini</taxon>
        <taxon>Danaina</taxon>
        <taxon>Danaus</taxon>
        <taxon>Anosia</taxon>
    </lineage>
</organism>
<reference evidence="2" key="1">
    <citation type="submission" date="2021-09" db="EMBL/GenBank/DDBJ databases">
        <authorList>
            <person name="Martin H S."/>
        </authorList>
    </citation>
    <scope>NUCLEOTIDE SEQUENCE</scope>
</reference>
<name>A0A8J2VZV7_9NEOP</name>
<dbReference type="Proteomes" id="UP000789524">
    <property type="component" value="Unassembled WGS sequence"/>
</dbReference>
<evidence type="ECO:0000313" key="3">
    <source>
        <dbReference type="Proteomes" id="UP000789524"/>
    </source>
</evidence>
<keyword evidence="3" id="KW-1185">Reference proteome</keyword>
<proteinExistence type="predicted"/>
<dbReference type="AlphaFoldDB" id="A0A8J2VZV7"/>
<sequence length="95" mass="11028">MGLITSRDQTMLDGPVGTTKNHHVRQPSTRNRTKPPMPDRDELESRFIKVLDEYSASCILECVLFNNELSRWLLVTVGRLPLLFHHLVHFNTLSW</sequence>
<dbReference type="EMBL" id="CAKASE010000047">
    <property type="protein sequence ID" value="CAG9561669.1"/>
    <property type="molecule type" value="Genomic_DNA"/>
</dbReference>
<feature type="region of interest" description="Disordered" evidence="1">
    <location>
        <begin position="1"/>
        <end position="40"/>
    </location>
</feature>
<protein>
    <submittedName>
        <fullName evidence="2">(African queen) hypothetical protein</fullName>
    </submittedName>
</protein>